<evidence type="ECO:0000256" key="3">
    <source>
        <dbReference type="ARBA" id="ARBA00008655"/>
    </source>
</evidence>
<keyword evidence="16" id="KW-1185">Reference proteome</keyword>
<sequence>MAQYTNPVMEHYDCRNSPFLDLRSPFTAWEKVKMALLIVTVIPRVLLAFLALSCMALLSTLATLHWPLDKPLPPMRRKIVLWSRHFSMVCVWLMGFWVRCHGWENVAEAEKKNVRLIMFNHVSYVDSFILVGYFAPAGLSKASNAGYPIIGRCIRSLQNIYLPDARQVKDGKNGTGVSKAESVSEQITRRVTDLRYPMLAVAPEGTCGDGRCILQFRTGSFVAGAPVLPVLFKYSNNGINPAWGVVNMGLHVLRVLCQFYNSVDVHILPPYMPSEAEKKDPALYASNVRTLMASHLDVPMVEHMYNHYYALCKLDINVATDGTSLTAPPGVLDAEGFADLTTVLKKKE</sequence>
<reference evidence="15" key="1">
    <citation type="submission" date="2020-12" db="EMBL/GenBank/DDBJ databases">
        <authorList>
            <person name="Iha C."/>
        </authorList>
    </citation>
    <scope>NUCLEOTIDE SEQUENCE</scope>
</reference>
<dbReference type="EMBL" id="CAJHUC010000975">
    <property type="protein sequence ID" value="CAD7699234.1"/>
    <property type="molecule type" value="Genomic_DNA"/>
</dbReference>
<dbReference type="SMART" id="SM00563">
    <property type="entry name" value="PlsC"/>
    <property type="match status" value="1"/>
</dbReference>
<feature type="domain" description="Phospholipid/glycerol acyltransferase" evidence="14">
    <location>
        <begin position="115"/>
        <end position="235"/>
    </location>
</feature>
<dbReference type="SUPFAM" id="SSF69593">
    <property type="entry name" value="Glycerol-3-phosphate (1)-acyltransferase"/>
    <property type="match status" value="1"/>
</dbReference>
<evidence type="ECO:0000256" key="11">
    <source>
        <dbReference type="ARBA" id="ARBA00023264"/>
    </source>
</evidence>
<comment type="similarity">
    <text evidence="3">Belongs to the 1-acyl-sn-glycerol-3-phosphate acyltransferase family.</text>
</comment>
<accession>A0A8S1J088</accession>
<keyword evidence="8" id="KW-0443">Lipid metabolism</keyword>
<evidence type="ECO:0000256" key="10">
    <source>
        <dbReference type="ARBA" id="ARBA00023209"/>
    </source>
</evidence>
<evidence type="ECO:0000256" key="4">
    <source>
        <dbReference type="ARBA" id="ARBA00022516"/>
    </source>
</evidence>
<dbReference type="PANTHER" id="PTHR23063:SF59">
    <property type="entry name" value="ACYLTRANSFERASE"/>
    <property type="match status" value="1"/>
</dbReference>
<proteinExistence type="inferred from homology"/>
<gene>
    <name evidence="15" type="ORF">OSTQU699_LOCUS4593</name>
</gene>
<keyword evidence="11" id="KW-1208">Phospholipid metabolism</keyword>
<keyword evidence="10" id="KW-0594">Phospholipid biosynthesis</keyword>
<dbReference type="AlphaFoldDB" id="A0A8S1J088"/>
<feature type="transmembrane region" description="Helical" evidence="13">
    <location>
        <begin position="79"/>
        <end position="98"/>
    </location>
</feature>
<keyword evidence="4" id="KW-0444">Lipid biosynthesis</keyword>
<keyword evidence="6 13" id="KW-0812">Transmembrane</keyword>
<keyword evidence="7 13" id="KW-1133">Transmembrane helix</keyword>
<dbReference type="Pfam" id="PF01553">
    <property type="entry name" value="Acyltransferase"/>
    <property type="match status" value="1"/>
</dbReference>
<comment type="subcellular location">
    <subcellularLocation>
        <location evidence="1">Membrane</location>
    </subcellularLocation>
</comment>
<keyword evidence="5" id="KW-0808">Transferase</keyword>
<evidence type="ECO:0000313" key="15">
    <source>
        <dbReference type="EMBL" id="CAD7699234.1"/>
    </source>
</evidence>
<dbReference type="GO" id="GO:0008374">
    <property type="term" value="F:O-acyltransferase activity"/>
    <property type="evidence" value="ECO:0007669"/>
    <property type="project" value="InterPro"/>
</dbReference>
<evidence type="ECO:0000313" key="16">
    <source>
        <dbReference type="Proteomes" id="UP000708148"/>
    </source>
</evidence>
<feature type="transmembrane region" description="Helical" evidence="13">
    <location>
        <begin position="34"/>
        <end position="58"/>
    </location>
</feature>
<evidence type="ECO:0000256" key="8">
    <source>
        <dbReference type="ARBA" id="ARBA00023098"/>
    </source>
</evidence>
<evidence type="ECO:0000259" key="14">
    <source>
        <dbReference type="SMART" id="SM00563"/>
    </source>
</evidence>
<evidence type="ECO:0000256" key="7">
    <source>
        <dbReference type="ARBA" id="ARBA00022989"/>
    </source>
</evidence>
<evidence type="ECO:0000256" key="5">
    <source>
        <dbReference type="ARBA" id="ARBA00022679"/>
    </source>
</evidence>
<evidence type="ECO:0000256" key="12">
    <source>
        <dbReference type="ARBA" id="ARBA00023315"/>
    </source>
</evidence>
<evidence type="ECO:0000256" key="6">
    <source>
        <dbReference type="ARBA" id="ARBA00022692"/>
    </source>
</evidence>
<dbReference type="OrthoDB" id="272512at2759"/>
<dbReference type="GO" id="GO:0008654">
    <property type="term" value="P:phospholipid biosynthetic process"/>
    <property type="evidence" value="ECO:0007669"/>
    <property type="project" value="UniProtKB-KW"/>
</dbReference>
<dbReference type="GO" id="GO:0016020">
    <property type="term" value="C:membrane"/>
    <property type="evidence" value="ECO:0007669"/>
    <property type="project" value="UniProtKB-SubCell"/>
</dbReference>
<keyword evidence="12" id="KW-0012">Acyltransferase</keyword>
<dbReference type="InterPro" id="IPR045252">
    <property type="entry name" value="LPCAT1-like"/>
</dbReference>
<dbReference type="InterPro" id="IPR002123">
    <property type="entry name" value="Plipid/glycerol_acylTrfase"/>
</dbReference>
<keyword evidence="9 13" id="KW-0472">Membrane</keyword>
<name>A0A8S1J088_9CHLO</name>
<dbReference type="Proteomes" id="UP000708148">
    <property type="component" value="Unassembled WGS sequence"/>
</dbReference>
<protein>
    <recommendedName>
        <fullName evidence="14">Phospholipid/glycerol acyltransferase domain-containing protein</fullName>
    </recommendedName>
</protein>
<evidence type="ECO:0000256" key="9">
    <source>
        <dbReference type="ARBA" id="ARBA00023136"/>
    </source>
</evidence>
<organism evidence="15 16">
    <name type="scientific">Ostreobium quekettii</name>
    <dbReference type="NCBI Taxonomy" id="121088"/>
    <lineage>
        <taxon>Eukaryota</taxon>
        <taxon>Viridiplantae</taxon>
        <taxon>Chlorophyta</taxon>
        <taxon>core chlorophytes</taxon>
        <taxon>Ulvophyceae</taxon>
        <taxon>TCBD clade</taxon>
        <taxon>Bryopsidales</taxon>
        <taxon>Ostreobineae</taxon>
        <taxon>Ostreobiaceae</taxon>
        <taxon>Ostreobium</taxon>
    </lineage>
</organism>
<comment type="caution">
    <text evidence="15">The sequence shown here is derived from an EMBL/GenBank/DDBJ whole genome shotgun (WGS) entry which is preliminary data.</text>
</comment>
<evidence type="ECO:0000256" key="13">
    <source>
        <dbReference type="SAM" id="Phobius"/>
    </source>
</evidence>
<dbReference type="PANTHER" id="PTHR23063">
    <property type="entry name" value="PHOSPHOLIPID ACYLTRANSFERASE"/>
    <property type="match status" value="1"/>
</dbReference>
<comment type="pathway">
    <text evidence="2">Lipid metabolism.</text>
</comment>
<evidence type="ECO:0000256" key="2">
    <source>
        <dbReference type="ARBA" id="ARBA00005189"/>
    </source>
</evidence>
<evidence type="ECO:0000256" key="1">
    <source>
        <dbReference type="ARBA" id="ARBA00004370"/>
    </source>
</evidence>
<dbReference type="CDD" id="cd07991">
    <property type="entry name" value="LPLAT_LPCAT1-like"/>
    <property type="match status" value="1"/>
</dbReference>